<name>A0A414USX5_MEDGN</name>
<comment type="caution">
    <text evidence="3">The sequence shown here is derived from an EMBL/GenBank/DDBJ whole genome shotgun (WGS) entry which is preliminary data.</text>
</comment>
<accession>A0A414USX5</accession>
<evidence type="ECO:0000313" key="4">
    <source>
        <dbReference type="Proteomes" id="UP000283981"/>
    </source>
</evidence>
<sequence>MNIKGKEILNFSVSAEIEGKTSYFDLDKRELPDDVKCTLYSLCKEISAGSTQTKGVMIEDLIKKFHNNDGSGIIDHLKKDLRFDVDDYDGFQKLQFLKLLYRYEKDKSEGNNVFRITKVLRKPRIENIKSPYYEVSTLYGENFKNLLADLEGVIGEKEAQTRRRILGVRNQRWNNVLSTMIELSFEEEALKKENFEIAKQELIIIRDFLKEKIYKQLEEPKKHKPVDNIFMAFYTYLIEHMLLCEEEDRVMSYNIMERYESAEEEYINTFVEWDKYIISKEQQEQILERLIEDGTCLFDISGDKTHIVDMNYMIFRKNEKPNKEEIAALRFAKKYLGNLRKWICIQKPLEIAKDSLLASWFIAIVQEMAYCKIKHVTVKNDAYGVEEKKKTLTSTLKNANRAEAKHIQEWMIRIENRYAADIGGTDLQIIVREIEYIFEGIRRWALQHHDLSDFIFVDDALIHTVERMVVPRFVAKNNLDRLAGRLLDTGIIQRVFYDSTVGLFNLGREIELDKTMIERFVGAVMKNKKEFDKAELIYKEYKDNIVVHYNIYDEYINYFYMYSFEKNGRMRITYFRPQVSDEVIEQYDSYGLGRFAIT</sequence>
<dbReference type="AlphaFoldDB" id="A0A414USX5"/>
<evidence type="ECO:0000313" key="1">
    <source>
        <dbReference type="EMBL" id="MCB5620410.1"/>
    </source>
</evidence>
<evidence type="ECO:0000313" key="3">
    <source>
        <dbReference type="EMBL" id="RHG81309.1"/>
    </source>
</evidence>
<evidence type="ECO:0000313" key="2">
    <source>
        <dbReference type="EMBL" id="RHD03624.1"/>
    </source>
</evidence>
<dbReference type="Proteomes" id="UP001297370">
    <property type="component" value="Unassembled WGS sequence"/>
</dbReference>
<dbReference type="EMBL" id="QRIS01000026">
    <property type="protein sequence ID" value="RHG81309.1"/>
    <property type="molecule type" value="Genomic_DNA"/>
</dbReference>
<gene>
    <name evidence="3" type="ORF">DW243_13875</name>
    <name evidence="2" type="ORF">DW812_13520</name>
    <name evidence="1" type="ORF">LIQ08_14810</name>
</gene>
<dbReference type="RefSeq" id="WP_118044023.1">
    <property type="nucleotide sequence ID" value="NZ_JAAIQY010000026.1"/>
</dbReference>
<protein>
    <submittedName>
        <fullName evidence="3">Uncharacterized protein</fullName>
    </submittedName>
</protein>
<proteinExistence type="predicted"/>
<dbReference type="EMBL" id="QSIR01000023">
    <property type="protein sequence ID" value="RHD03624.1"/>
    <property type="molecule type" value="Genomic_DNA"/>
</dbReference>
<reference evidence="1" key="2">
    <citation type="submission" date="2021-10" db="EMBL/GenBank/DDBJ databases">
        <title>Collection of gut derived symbiotic bacterial strains cultured from healthy donors.</title>
        <authorList>
            <person name="Lin H."/>
            <person name="Littmann E."/>
            <person name="Claire K."/>
            <person name="Pamer E."/>
        </authorList>
    </citation>
    <scope>NUCLEOTIDE SEQUENCE</scope>
    <source>
        <strain evidence="1">MSK.23.18</strain>
    </source>
</reference>
<dbReference type="EMBL" id="JAJBOM010000025">
    <property type="protein sequence ID" value="MCB5620410.1"/>
    <property type="molecule type" value="Genomic_DNA"/>
</dbReference>
<dbReference type="Proteomes" id="UP000284472">
    <property type="component" value="Unassembled WGS sequence"/>
</dbReference>
<evidence type="ECO:0000313" key="5">
    <source>
        <dbReference type="Proteomes" id="UP000284472"/>
    </source>
</evidence>
<dbReference type="Proteomes" id="UP000283981">
    <property type="component" value="Unassembled WGS sequence"/>
</dbReference>
<reference evidence="4 5" key="1">
    <citation type="submission" date="2018-08" db="EMBL/GenBank/DDBJ databases">
        <title>A genome reference for cultivated species of the human gut microbiota.</title>
        <authorList>
            <person name="Zou Y."/>
            <person name="Xue W."/>
            <person name="Luo G."/>
        </authorList>
    </citation>
    <scope>NUCLEOTIDE SEQUENCE [LARGE SCALE GENOMIC DNA]</scope>
    <source>
        <strain evidence="3 4">AM21-18</strain>
        <strain evidence="2 5">AM32-6</strain>
    </source>
</reference>
<organism evidence="3 4">
    <name type="scientific">Mediterraneibacter gnavus</name>
    <name type="common">Ruminococcus gnavus</name>
    <dbReference type="NCBI Taxonomy" id="33038"/>
    <lineage>
        <taxon>Bacteria</taxon>
        <taxon>Bacillati</taxon>
        <taxon>Bacillota</taxon>
        <taxon>Clostridia</taxon>
        <taxon>Lachnospirales</taxon>
        <taxon>Lachnospiraceae</taxon>
        <taxon>Mediterraneibacter</taxon>
    </lineage>
</organism>